<dbReference type="InterPro" id="IPR007146">
    <property type="entry name" value="Sas10/Utp3/C1D"/>
</dbReference>
<keyword evidence="4 6" id="KW-0694">RNA-binding</keyword>
<feature type="compositionally biased region" description="Basic and acidic residues" evidence="7">
    <location>
        <begin position="202"/>
        <end position="212"/>
    </location>
</feature>
<name>A0A6G1L3I3_9PEZI</name>
<accession>A0A6G1L3I3</accession>
<protein>
    <recommendedName>
        <fullName evidence="6">Exosome complex protein</fullName>
    </recommendedName>
</protein>
<dbReference type="InterPro" id="IPR011082">
    <property type="entry name" value="Exosome-assoc_fac/DNA_repair"/>
</dbReference>
<evidence type="ECO:0000313" key="9">
    <source>
        <dbReference type="Proteomes" id="UP000799436"/>
    </source>
</evidence>
<dbReference type="GO" id="GO:0000460">
    <property type="term" value="P:maturation of 5.8S rRNA"/>
    <property type="evidence" value="ECO:0007669"/>
    <property type="project" value="TreeGrafter"/>
</dbReference>
<feature type="compositionally biased region" description="Basic and acidic residues" evidence="7">
    <location>
        <begin position="282"/>
        <end position="291"/>
    </location>
</feature>
<dbReference type="GO" id="GO:0010468">
    <property type="term" value="P:regulation of gene expression"/>
    <property type="evidence" value="ECO:0007669"/>
    <property type="project" value="TreeGrafter"/>
</dbReference>
<proteinExistence type="inferred from homology"/>
<feature type="compositionally biased region" description="Basic and acidic residues" evidence="7">
    <location>
        <begin position="123"/>
        <end position="143"/>
    </location>
</feature>
<dbReference type="PANTHER" id="PTHR15341:SF3">
    <property type="entry name" value="NUCLEAR NUCLEIC ACID-BINDING PROTEIN C1D"/>
    <property type="match status" value="1"/>
</dbReference>
<comment type="subcellular location">
    <subcellularLocation>
        <location evidence="1 6">Nucleus</location>
    </subcellularLocation>
</comment>
<reference evidence="8" key="1">
    <citation type="journal article" date="2020" name="Stud. Mycol.">
        <title>101 Dothideomycetes genomes: a test case for predicting lifestyles and emergence of pathogens.</title>
        <authorList>
            <person name="Haridas S."/>
            <person name="Albert R."/>
            <person name="Binder M."/>
            <person name="Bloem J."/>
            <person name="Labutti K."/>
            <person name="Salamov A."/>
            <person name="Andreopoulos B."/>
            <person name="Baker S."/>
            <person name="Barry K."/>
            <person name="Bills G."/>
            <person name="Bluhm B."/>
            <person name="Cannon C."/>
            <person name="Castanera R."/>
            <person name="Culley D."/>
            <person name="Daum C."/>
            <person name="Ezra D."/>
            <person name="Gonzalez J."/>
            <person name="Henrissat B."/>
            <person name="Kuo A."/>
            <person name="Liang C."/>
            <person name="Lipzen A."/>
            <person name="Lutzoni F."/>
            <person name="Magnuson J."/>
            <person name="Mondo S."/>
            <person name="Nolan M."/>
            <person name="Ohm R."/>
            <person name="Pangilinan J."/>
            <person name="Park H.-J."/>
            <person name="Ramirez L."/>
            <person name="Alfaro M."/>
            <person name="Sun H."/>
            <person name="Tritt A."/>
            <person name="Yoshinaga Y."/>
            <person name="Zwiers L.-H."/>
            <person name="Turgeon B."/>
            <person name="Goodwin S."/>
            <person name="Spatafora J."/>
            <person name="Crous P."/>
            <person name="Grigoriev I."/>
        </authorList>
    </citation>
    <scope>NUCLEOTIDE SEQUENCE</scope>
    <source>
        <strain evidence="8">CBS 116005</strain>
    </source>
</reference>
<sequence>MDTEDVQSLVEDLSTNIGDLEQSLAPLLKTALSASTSKLPLLDKAKLYVLATYAIESILFSALRLNGTDAKSHPVFQELSRVKDYFGKIKSAETAGLKRPTAVDKEAAGRFIKADLAGNDKYDKERAERQANEKAGAKRKLEEMSVGTHTRFDGAAKRIRAEEEEGDEDADDDEMHEENEVAEPDRKGPGHQAAKRQRKAERRAARAAREAARGNWPRMVENMKDDANDEVENGVSVAKRNKSCKAPKSHSETFQALLQGPLPKMEDQKKSRRKKKKSLQNLEDRRAEEMQ</sequence>
<comment type="similarity">
    <text evidence="2 6">Belongs to the C1D family.</text>
</comment>
<dbReference type="GO" id="GO:0000178">
    <property type="term" value="C:exosome (RNase complex)"/>
    <property type="evidence" value="ECO:0007669"/>
    <property type="project" value="TreeGrafter"/>
</dbReference>
<dbReference type="PANTHER" id="PTHR15341">
    <property type="entry name" value="SUN-COR STEROID HORMONE RECEPTOR CO-REPRESSOR"/>
    <property type="match status" value="1"/>
</dbReference>
<keyword evidence="9" id="KW-1185">Reference proteome</keyword>
<evidence type="ECO:0000256" key="3">
    <source>
        <dbReference type="ARBA" id="ARBA00022552"/>
    </source>
</evidence>
<dbReference type="GO" id="GO:0003677">
    <property type="term" value="F:DNA binding"/>
    <property type="evidence" value="ECO:0007669"/>
    <property type="project" value="TreeGrafter"/>
</dbReference>
<dbReference type="Pfam" id="PF04000">
    <property type="entry name" value="Sas10_Utp3"/>
    <property type="match status" value="1"/>
</dbReference>
<dbReference type="GO" id="GO:0003723">
    <property type="term" value="F:RNA binding"/>
    <property type="evidence" value="ECO:0007669"/>
    <property type="project" value="UniProtKB-UniRule"/>
</dbReference>
<evidence type="ECO:0000256" key="4">
    <source>
        <dbReference type="ARBA" id="ARBA00022884"/>
    </source>
</evidence>
<dbReference type="GO" id="GO:0005730">
    <property type="term" value="C:nucleolus"/>
    <property type="evidence" value="ECO:0007669"/>
    <property type="project" value="TreeGrafter"/>
</dbReference>
<evidence type="ECO:0000256" key="2">
    <source>
        <dbReference type="ARBA" id="ARBA00009154"/>
    </source>
</evidence>
<feature type="compositionally biased region" description="Basic residues" evidence="7">
    <location>
        <begin position="239"/>
        <end position="248"/>
    </location>
</feature>
<evidence type="ECO:0000256" key="7">
    <source>
        <dbReference type="SAM" id="MobiDB-lite"/>
    </source>
</evidence>
<feature type="compositionally biased region" description="Acidic residues" evidence="7">
    <location>
        <begin position="162"/>
        <end position="182"/>
    </location>
</feature>
<evidence type="ECO:0000256" key="6">
    <source>
        <dbReference type="RuleBase" id="RU368003"/>
    </source>
</evidence>
<feature type="region of interest" description="Disordered" evidence="7">
    <location>
        <begin position="123"/>
        <end position="291"/>
    </location>
</feature>
<evidence type="ECO:0000256" key="5">
    <source>
        <dbReference type="ARBA" id="ARBA00023242"/>
    </source>
</evidence>
<dbReference type="AlphaFoldDB" id="A0A6G1L3I3"/>
<evidence type="ECO:0000256" key="1">
    <source>
        <dbReference type="ARBA" id="ARBA00004123"/>
    </source>
</evidence>
<dbReference type="Proteomes" id="UP000799436">
    <property type="component" value="Unassembled WGS sequence"/>
</dbReference>
<dbReference type="OrthoDB" id="1421013at2759"/>
<evidence type="ECO:0000313" key="8">
    <source>
        <dbReference type="EMBL" id="KAF2767119.1"/>
    </source>
</evidence>
<keyword evidence="3 6" id="KW-0698">rRNA processing</keyword>
<comment type="function">
    <text evidence="6">Required for exosome-dependent processing of pre-rRNA and small nucleolar RNA (snRNA) precursors. Involved in processing of 35S pre-rRNA at the A0, A1 and A2 sites.</text>
</comment>
<keyword evidence="5 6" id="KW-0539">Nucleus</keyword>
<gene>
    <name evidence="8" type="ORF">EJ03DRAFT_329530</name>
</gene>
<dbReference type="EMBL" id="ML995861">
    <property type="protein sequence ID" value="KAF2767119.1"/>
    <property type="molecule type" value="Genomic_DNA"/>
</dbReference>
<organism evidence="8 9">
    <name type="scientific">Teratosphaeria nubilosa</name>
    <dbReference type="NCBI Taxonomy" id="161662"/>
    <lineage>
        <taxon>Eukaryota</taxon>
        <taxon>Fungi</taxon>
        <taxon>Dikarya</taxon>
        <taxon>Ascomycota</taxon>
        <taxon>Pezizomycotina</taxon>
        <taxon>Dothideomycetes</taxon>
        <taxon>Dothideomycetidae</taxon>
        <taxon>Mycosphaerellales</taxon>
        <taxon>Teratosphaeriaceae</taxon>
        <taxon>Teratosphaeria</taxon>
    </lineage>
</organism>
<feature type="compositionally biased region" description="Basic and acidic residues" evidence="7">
    <location>
        <begin position="150"/>
        <end position="161"/>
    </location>
</feature>